<feature type="region of interest" description="Disordered" evidence="1">
    <location>
        <begin position="971"/>
        <end position="1050"/>
    </location>
</feature>
<organism evidence="2 3">
    <name type="scientific">Trichogramma brassicae</name>
    <dbReference type="NCBI Taxonomy" id="86971"/>
    <lineage>
        <taxon>Eukaryota</taxon>
        <taxon>Metazoa</taxon>
        <taxon>Ecdysozoa</taxon>
        <taxon>Arthropoda</taxon>
        <taxon>Hexapoda</taxon>
        <taxon>Insecta</taxon>
        <taxon>Pterygota</taxon>
        <taxon>Neoptera</taxon>
        <taxon>Endopterygota</taxon>
        <taxon>Hymenoptera</taxon>
        <taxon>Apocrita</taxon>
        <taxon>Proctotrupomorpha</taxon>
        <taxon>Chalcidoidea</taxon>
        <taxon>Trichogrammatidae</taxon>
        <taxon>Trichogramma</taxon>
    </lineage>
</organism>
<sequence length="1050" mass="118350">MFQYNKSKFRAFDACKLCWQKILMMTVDRVEENVTVSNDDEVRDPARVGRETAEPAAVSTSNADMAAASAAAAPSLHTEAALAWARRNIAILRENQSRRIPQFGPFDLSVLSEMGAHYLGMLDPWQIPSPPPSPVSTNAETSGDSHCKTKQHRACSACDILRSVDCSQSLLTAHTRVNQSKHICLADSLYLHLRHPRIFLSFFFIVPQTLTMPCAAKILSLVLLLAASLHASSAAYVRYNYEPGQNPIFDLHSYENASRVFAVCDETSRQRWGPAQTRCLVSQVDGDRGQERNCSITLSTSRRGAVVQPGSMQVMRFGADKAILSWVDTSSNATRWRPMVVLFQDCSIHEPEPEDLLDIQPVKLIVYDSWFEAIVSSDRPGDGCHLAPSSNRDVLRCMVMFDDRANVLFGPYSRFVQAARDDSMIVVPLKHGTTTAGHLLVDTFQRQRDTVARVSILHLDGRVVPLHNYTILDANSTDVDPYERIAYSTANGYIGVCARTAGSCSAIKLTCHQWNRDGEMNLETTFQVTRHRHLHEFAVMNLPDYGGMLLLTADCQDVACRDSDNRNYVSRIESDGSTGVSGTLWFNKHECDRRINRADAQIYEGPAEGQYCFSQVCYEDFFYNDYKDPGQRRSREFGIDVRCFSDERLAGRKPDRPHNYRQDEGQELWSNRFFTQWYGQERRRCSPLRCYIRATHRDASQSSDSRERRSRSYSRDRSLSISKNTGHTPPPRERSPEKVLPVTTNSAEKTTDDNSSAGKKEVTISSCVTVVENQSTDGKADHNPKKGANDTPLTEEIVNVLGSRLKEDKEFSPAVHSHFVSIWKDIVQLGLPNDAKKELIKKYPIPINCDFLETPKLNKEIELSVNEVCKTRDKRIAEKQYKFAAMIASLSKILSHMISSGIDNNEDVPHIEAVSDAIRLFSDTPQLVVSHINVSWKDILLTTEIDEFLFGKDLTDVVKKVKATGQEMKGLTKKTSEVNNSKNTKTPSRPFNKPQTETYAGLSQRQSSGSQSQAQTQKTRKPYRSRRTSPKQNYSSNSNRSHSRHSRKNY</sequence>
<dbReference type="PANTHER" id="PTHR34239:SF2">
    <property type="entry name" value="TRANSPOSABLE ELEMENT P TRANSPOSASE_THAP9 CONSERVED DOMAIN-CONTAINING PROTEIN"/>
    <property type="match status" value="1"/>
</dbReference>
<proteinExistence type="predicted"/>
<accession>A0A6H5J0G3</accession>
<dbReference type="PANTHER" id="PTHR34239">
    <property type="entry name" value="APPLE DOMAIN-CONTAINING PROTEIN"/>
    <property type="match status" value="1"/>
</dbReference>
<dbReference type="EMBL" id="CADCXV010001363">
    <property type="protein sequence ID" value="CAB0043963.1"/>
    <property type="molecule type" value="Genomic_DNA"/>
</dbReference>
<evidence type="ECO:0000256" key="1">
    <source>
        <dbReference type="SAM" id="MobiDB-lite"/>
    </source>
</evidence>
<dbReference type="AlphaFoldDB" id="A0A6H5J0G3"/>
<feature type="compositionally biased region" description="Low complexity" evidence="1">
    <location>
        <begin position="1003"/>
        <end position="1017"/>
    </location>
</feature>
<dbReference type="Proteomes" id="UP000479190">
    <property type="component" value="Unassembled WGS sequence"/>
</dbReference>
<protein>
    <submittedName>
        <fullName evidence="2">Uncharacterized protein</fullName>
    </submittedName>
</protein>
<feature type="compositionally biased region" description="Basic residues" evidence="1">
    <location>
        <begin position="1041"/>
        <end position="1050"/>
    </location>
</feature>
<evidence type="ECO:0000313" key="3">
    <source>
        <dbReference type="Proteomes" id="UP000479190"/>
    </source>
</evidence>
<reference evidence="2 3" key="1">
    <citation type="submission" date="2020-02" db="EMBL/GenBank/DDBJ databases">
        <authorList>
            <person name="Ferguson B K."/>
        </authorList>
    </citation>
    <scope>NUCLEOTIDE SEQUENCE [LARGE SCALE GENOMIC DNA]</scope>
</reference>
<feature type="compositionally biased region" description="Basic and acidic residues" evidence="1">
    <location>
        <begin position="696"/>
        <end position="707"/>
    </location>
</feature>
<feature type="compositionally biased region" description="Polar residues" evidence="1">
    <location>
        <begin position="977"/>
        <end position="998"/>
    </location>
</feature>
<name>A0A6H5J0G3_9HYME</name>
<feature type="compositionally biased region" description="Polar residues" evidence="1">
    <location>
        <begin position="742"/>
        <end position="760"/>
    </location>
</feature>
<feature type="compositionally biased region" description="Basic residues" evidence="1">
    <location>
        <begin position="1018"/>
        <end position="1029"/>
    </location>
</feature>
<evidence type="ECO:0000313" key="2">
    <source>
        <dbReference type="EMBL" id="CAB0043963.1"/>
    </source>
</evidence>
<gene>
    <name evidence="2" type="ORF">TBRA_LOCUS15551</name>
</gene>
<feature type="region of interest" description="Disordered" evidence="1">
    <location>
        <begin position="696"/>
        <end position="760"/>
    </location>
</feature>
<keyword evidence="3" id="KW-1185">Reference proteome</keyword>
<dbReference type="OrthoDB" id="7701249at2759"/>